<feature type="transmembrane region" description="Helical" evidence="12">
    <location>
        <begin position="243"/>
        <end position="265"/>
    </location>
</feature>
<protein>
    <recommendedName>
        <fullName evidence="12">Fucosyltransferase</fullName>
        <ecNumber evidence="12">2.4.1.-</ecNumber>
    </recommendedName>
</protein>
<organism evidence="14 15">
    <name type="scientific">Steinernema carpocapsae</name>
    <name type="common">Entomopathogenic nematode</name>
    <dbReference type="NCBI Taxonomy" id="34508"/>
    <lineage>
        <taxon>Eukaryota</taxon>
        <taxon>Metazoa</taxon>
        <taxon>Ecdysozoa</taxon>
        <taxon>Nematoda</taxon>
        <taxon>Chromadorea</taxon>
        <taxon>Rhabditida</taxon>
        <taxon>Tylenchina</taxon>
        <taxon>Panagrolaimomorpha</taxon>
        <taxon>Strongyloidoidea</taxon>
        <taxon>Steinernematidae</taxon>
        <taxon>Steinernema</taxon>
    </lineage>
</organism>
<dbReference type="AlphaFoldDB" id="A0A4U5LRF9"/>
<accession>A0A4U5LRF9</accession>
<comment type="pathway">
    <text evidence="2">Protein modification; protein glycosylation.</text>
</comment>
<gene>
    <name evidence="14" type="ORF">L596_030001</name>
</gene>
<keyword evidence="6 12" id="KW-0812">Transmembrane</keyword>
<evidence type="ECO:0000256" key="8">
    <source>
        <dbReference type="ARBA" id="ARBA00022989"/>
    </source>
</evidence>
<dbReference type="PANTHER" id="PTHR48438">
    <property type="entry name" value="ALPHA-(1,3)-FUCOSYLTRANSFERASE C-RELATED"/>
    <property type="match status" value="1"/>
</dbReference>
<dbReference type="OrthoDB" id="5790915at2759"/>
<dbReference type="Pfam" id="PF00852">
    <property type="entry name" value="Glyco_transf_10"/>
    <property type="match status" value="1"/>
</dbReference>
<dbReference type="SUPFAM" id="SSF53756">
    <property type="entry name" value="UDP-Glycosyltransferase/glycogen phosphorylase"/>
    <property type="match status" value="1"/>
</dbReference>
<dbReference type="GO" id="GO:0008417">
    <property type="term" value="F:fucosyltransferase activity"/>
    <property type="evidence" value="ECO:0007669"/>
    <property type="project" value="InterPro"/>
</dbReference>
<keyword evidence="11" id="KW-0325">Glycoprotein</keyword>
<evidence type="ECO:0000256" key="6">
    <source>
        <dbReference type="ARBA" id="ARBA00022692"/>
    </source>
</evidence>
<dbReference type="InterPro" id="IPR038577">
    <property type="entry name" value="GT10-like_C_sf"/>
</dbReference>
<feature type="domain" description="Fucosyltransferase C-terminal" evidence="13">
    <location>
        <begin position="57"/>
        <end position="219"/>
    </location>
</feature>
<reference evidence="14 15" key="2">
    <citation type="journal article" date="2019" name="G3 (Bethesda)">
        <title>Hybrid Assembly of the Genome of the Entomopathogenic Nematode Steinernema carpocapsae Identifies the X-Chromosome.</title>
        <authorList>
            <person name="Serra L."/>
            <person name="Macchietto M."/>
            <person name="Macias-Munoz A."/>
            <person name="McGill C.J."/>
            <person name="Rodriguez I.M."/>
            <person name="Rodriguez B."/>
            <person name="Murad R."/>
            <person name="Mortazavi A."/>
        </authorList>
    </citation>
    <scope>NUCLEOTIDE SEQUENCE [LARGE SCALE GENOMIC DNA]</scope>
    <source>
        <strain evidence="14 15">ALL</strain>
    </source>
</reference>
<keyword evidence="7" id="KW-0735">Signal-anchor</keyword>
<evidence type="ECO:0000313" key="14">
    <source>
        <dbReference type="EMBL" id="TKR58573.1"/>
    </source>
</evidence>
<sequence>MESPANTEPALFKNVPPMYFNLTATYRTDSDIRMFYGAFRERSQKVNISEKVASIIKKKKNLALQLVSNCHTQSNRETLAKELGKFMNITSYGSCFGRTCDEKCEEDAVESHFFYLAFENSVCPDYVSEKFFRLSRGIVPVVLSRKIAQNVAPSESFIAVDDFPTPKDLAEYLIHVAAHKQLYALYLRWMESYEVEKSNWGACDLCKAAHEKPKSVKHAENWWNSEKCWVNYAALNLKSDANWSSFASDCGFLVLLLMIFVVLFAQNGDLMTSV</sequence>
<dbReference type="STRING" id="34508.A0A4U5LRF9"/>
<keyword evidence="15" id="KW-1185">Reference proteome</keyword>
<evidence type="ECO:0000256" key="2">
    <source>
        <dbReference type="ARBA" id="ARBA00004922"/>
    </source>
</evidence>
<dbReference type="PANTHER" id="PTHR48438:SF1">
    <property type="entry name" value="ALPHA-(1,3)-FUCOSYLTRANSFERASE C-RELATED"/>
    <property type="match status" value="1"/>
</dbReference>
<keyword evidence="4 12" id="KW-0328">Glycosyltransferase</keyword>
<dbReference type="InterPro" id="IPR001503">
    <property type="entry name" value="Glyco_trans_10"/>
</dbReference>
<evidence type="ECO:0000256" key="9">
    <source>
        <dbReference type="ARBA" id="ARBA00023034"/>
    </source>
</evidence>
<dbReference type="FunFam" id="3.40.50.11660:FF:000002">
    <property type="entry name" value="Alpha-(1,3)-fucosyltransferase"/>
    <property type="match status" value="1"/>
</dbReference>
<evidence type="ECO:0000256" key="7">
    <source>
        <dbReference type="ARBA" id="ARBA00022968"/>
    </source>
</evidence>
<evidence type="ECO:0000256" key="5">
    <source>
        <dbReference type="ARBA" id="ARBA00022679"/>
    </source>
</evidence>
<keyword evidence="9 12" id="KW-0333">Golgi apparatus</keyword>
<dbReference type="InterPro" id="IPR055270">
    <property type="entry name" value="Glyco_tran_10_C"/>
</dbReference>
<reference evidence="14 15" key="1">
    <citation type="journal article" date="2015" name="Genome Biol.">
        <title>Comparative genomics of Steinernema reveals deeply conserved gene regulatory networks.</title>
        <authorList>
            <person name="Dillman A.R."/>
            <person name="Macchietto M."/>
            <person name="Porter C.F."/>
            <person name="Rogers A."/>
            <person name="Williams B."/>
            <person name="Antoshechkin I."/>
            <person name="Lee M.M."/>
            <person name="Goodwin Z."/>
            <person name="Lu X."/>
            <person name="Lewis E.E."/>
            <person name="Goodrich-Blair H."/>
            <person name="Stock S.P."/>
            <person name="Adams B.J."/>
            <person name="Sternberg P.W."/>
            <person name="Mortazavi A."/>
        </authorList>
    </citation>
    <scope>NUCLEOTIDE SEQUENCE [LARGE SCALE GENOMIC DNA]</scope>
    <source>
        <strain evidence="14 15">ALL</strain>
    </source>
</reference>
<keyword evidence="5 12" id="KW-0808">Transferase</keyword>
<keyword evidence="10 12" id="KW-0472">Membrane</keyword>
<keyword evidence="8 12" id="KW-1133">Transmembrane helix</keyword>
<dbReference type="Proteomes" id="UP000298663">
    <property type="component" value="Unassembled WGS sequence"/>
</dbReference>
<comment type="subcellular location">
    <subcellularLocation>
        <location evidence="1 12">Golgi apparatus</location>
        <location evidence="1 12">Golgi stack membrane</location>
        <topology evidence="1 12">Single-pass type II membrane protein</topology>
    </subcellularLocation>
</comment>
<evidence type="ECO:0000256" key="11">
    <source>
        <dbReference type="ARBA" id="ARBA00023180"/>
    </source>
</evidence>
<evidence type="ECO:0000256" key="4">
    <source>
        <dbReference type="ARBA" id="ARBA00022676"/>
    </source>
</evidence>
<dbReference type="Gene3D" id="3.40.50.11660">
    <property type="entry name" value="Glycosyl transferase family 10, C-terminal domain"/>
    <property type="match status" value="1"/>
</dbReference>
<evidence type="ECO:0000256" key="1">
    <source>
        <dbReference type="ARBA" id="ARBA00004447"/>
    </source>
</evidence>
<evidence type="ECO:0000256" key="3">
    <source>
        <dbReference type="ARBA" id="ARBA00008919"/>
    </source>
</evidence>
<name>A0A4U5LRF9_STECR</name>
<comment type="caution">
    <text evidence="14">The sequence shown here is derived from an EMBL/GenBank/DDBJ whole genome shotgun (WGS) entry which is preliminary data.</text>
</comment>
<dbReference type="EMBL" id="AZBU02000013">
    <property type="protein sequence ID" value="TKR58573.1"/>
    <property type="molecule type" value="Genomic_DNA"/>
</dbReference>
<dbReference type="GO" id="GO:0032580">
    <property type="term" value="C:Golgi cisterna membrane"/>
    <property type="evidence" value="ECO:0007669"/>
    <property type="project" value="UniProtKB-SubCell"/>
</dbReference>
<evidence type="ECO:0000313" key="15">
    <source>
        <dbReference type="Proteomes" id="UP000298663"/>
    </source>
</evidence>
<evidence type="ECO:0000256" key="12">
    <source>
        <dbReference type="RuleBase" id="RU003832"/>
    </source>
</evidence>
<dbReference type="EC" id="2.4.1.-" evidence="12"/>
<proteinExistence type="inferred from homology"/>
<comment type="similarity">
    <text evidence="3 12">Belongs to the glycosyltransferase 10 family.</text>
</comment>
<evidence type="ECO:0000256" key="10">
    <source>
        <dbReference type="ARBA" id="ARBA00023136"/>
    </source>
</evidence>
<evidence type="ECO:0000259" key="13">
    <source>
        <dbReference type="Pfam" id="PF00852"/>
    </source>
</evidence>
<dbReference type="UniPathway" id="UPA00378"/>